<keyword evidence="6 9" id="KW-1133">Transmembrane helix</keyword>
<dbReference type="Gene3D" id="1.20.1250.20">
    <property type="entry name" value="MFS general substrate transporter like domains"/>
    <property type="match status" value="2"/>
</dbReference>
<dbReference type="STRING" id="5643.A0A060SEB0"/>
<dbReference type="PANTHER" id="PTHR48020:SF12">
    <property type="entry name" value="PROTON MYO-INOSITOL COTRANSPORTER"/>
    <property type="match status" value="1"/>
</dbReference>
<comment type="subcellular location">
    <subcellularLocation>
        <location evidence="1">Cell membrane</location>
        <topology evidence="1">Multi-pass membrane protein</topology>
    </subcellularLocation>
</comment>
<sequence>MNTAFHTSDTLKAKDAQQYVAETFPYATHDEVDLVHIGGRFLIFIGVGIASCIAPVYIQELSPTRLRGRMVVLNVCHDHRRTGRRVRNRRRVLQCAQPMAMDGRPRRRPQYQYQYLFPLFLPESPRIIIVRQNFKAARKTMAKIYAHATHSQVDLKSLSAERRPSSGSAASTLSATLFKESGFDQPTAVDLIVSGTNVISTLVALNYIDIISRRRILIFSVPSVIVGLVLASVSFHFMMRGQLVDGTHYSTTWSALVLVGMILYVASFATGLGNVLWQQGELFGLEC</sequence>
<feature type="transmembrane region" description="Helical" evidence="9">
    <location>
        <begin position="251"/>
        <end position="277"/>
    </location>
</feature>
<evidence type="ECO:0000256" key="1">
    <source>
        <dbReference type="ARBA" id="ARBA00004651"/>
    </source>
</evidence>
<evidence type="ECO:0000256" key="6">
    <source>
        <dbReference type="ARBA" id="ARBA00022989"/>
    </source>
</evidence>
<comment type="caution">
    <text evidence="10">The sequence shown here is derived from an EMBL/GenBank/DDBJ whole genome shotgun (WGS) entry which is preliminary data.</text>
</comment>
<evidence type="ECO:0000256" key="7">
    <source>
        <dbReference type="ARBA" id="ARBA00023136"/>
    </source>
</evidence>
<evidence type="ECO:0000313" key="11">
    <source>
        <dbReference type="Proteomes" id="UP000029665"/>
    </source>
</evidence>
<evidence type="ECO:0000256" key="4">
    <source>
        <dbReference type="ARBA" id="ARBA00022475"/>
    </source>
</evidence>
<feature type="transmembrane region" description="Helical" evidence="9">
    <location>
        <begin position="37"/>
        <end position="58"/>
    </location>
</feature>
<comment type="catalytic activity">
    <reaction evidence="8">
        <text>myo-inositol(out) + H(+)(out) = myo-inositol(in) + H(+)(in)</text>
        <dbReference type="Rhea" id="RHEA:60364"/>
        <dbReference type="ChEBI" id="CHEBI:15378"/>
        <dbReference type="ChEBI" id="CHEBI:17268"/>
    </reaction>
</comment>
<dbReference type="SUPFAM" id="SSF103473">
    <property type="entry name" value="MFS general substrate transporter"/>
    <property type="match status" value="1"/>
</dbReference>
<accession>A0A060SEB0</accession>
<proteinExistence type="inferred from homology"/>
<dbReference type="OrthoDB" id="6339427at2759"/>
<dbReference type="GO" id="GO:0015798">
    <property type="term" value="P:myo-inositol transport"/>
    <property type="evidence" value="ECO:0007669"/>
    <property type="project" value="UniProtKB-ARBA"/>
</dbReference>
<keyword evidence="5 9" id="KW-0812">Transmembrane</keyword>
<organism evidence="10 11">
    <name type="scientific">Pycnoporus cinnabarinus</name>
    <name type="common">Cinnabar-red polypore</name>
    <name type="synonym">Trametes cinnabarina</name>
    <dbReference type="NCBI Taxonomy" id="5643"/>
    <lineage>
        <taxon>Eukaryota</taxon>
        <taxon>Fungi</taxon>
        <taxon>Dikarya</taxon>
        <taxon>Basidiomycota</taxon>
        <taxon>Agaricomycotina</taxon>
        <taxon>Agaricomycetes</taxon>
        <taxon>Polyporales</taxon>
        <taxon>Polyporaceae</taxon>
        <taxon>Trametes</taxon>
    </lineage>
</organism>
<name>A0A060SEB0_PYCCI</name>
<keyword evidence="3" id="KW-0813">Transport</keyword>
<keyword evidence="7 9" id="KW-0472">Membrane</keyword>
<dbReference type="EMBL" id="CCBP010000114">
    <property type="protein sequence ID" value="CDO72566.1"/>
    <property type="molecule type" value="Genomic_DNA"/>
</dbReference>
<evidence type="ECO:0000256" key="3">
    <source>
        <dbReference type="ARBA" id="ARBA00022448"/>
    </source>
</evidence>
<dbReference type="InterPro" id="IPR050814">
    <property type="entry name" value="Myo-inositol_Transporter"/>
</dbReference>
<dbReference type="GO" id="GO:0022857">
    <property type="term" value="F:transmembrane transporter activity"/>
    <property type="evidence" value="ECO:0007669"/>
    <property type="project" value="InterPro"/>
</dbReference>
<evidence type="ECO:0000256" key="5">
    <source>
        <dbReference type="ARBA" id="ARBA00022692"/>
    </source>
</evidence>
<dbReference type="PRINTS" id="PR00171">
    <property type="entry name" value="SUGRTRNSPORT"/>
</dbReference>
<dbReference type="Proteomes" id="UP000029665">
    <property type="component" value="Unassembled WGS sequence"/>
</dbReference>
<dbReference type="InterPro" id="IPR003663">
    <property type="entry name" value="Sugar/inositol_transpt"/>
</dbReference>
<evidence type="ECO:0000256" key="8">
    <source>
        <dbReference type="ARBA" id="ARBA00049119"/>
    </source>
</evidence>
<dbReference type="PANTHER" id="PTHR48020">
    <property type="entry name" value="PROTON MYO-INOSITOL COTRANSPORTER"/>
    <property type="match status" value="1"/>
</dbReference>
<reference evidence="10" key="1">
    <citation type="submission" date="2014-01" db="EMBL/GenBank/DDBJ databases">
        <title>The genome of the white-rot fungus Pycnoporus cinnabarinus: a basidiomycete model with a versatile arsenal for lignocellulosic biomass breakdown.</title>
        <authorList>
            <person name="Levasseur A."/>
            <person name="Lomascolo A."/>
            <person name="Ruiz-Duenas F.J."/>
            <person name="Uzan E."/>
            <person name="Piumi F."/>
            <person name="Kues U."/>
            <person name="Ram A.F.J."/>
            <person name="Murat C."/>
            <person name="Haon M."/>
            <person name="Benoit I."/>
            <person name="Arfi Y."/>
            <person name="Chevret D."/>
            <person name="Drula E."/>
            <person name="Kwon M.J."/>
            <person name="Gouret P."/>
            <person name="Lesage-Meessen L."/>
            <person name="Lombard V."/>
            <person name="Mariette J."/>
            <person name="Noirot C."/>
            <person name="Park J."/>
            <person name="Patyshakuliyeva A."/>
            <person name="Wieneger R.A.B."/>
            <person name="Wosten H.A.B."/>
            <person name="Martin F."/>
            <person name="Coutinho P.M."/>
            <person name="de Vries R."/>
            <person name="Martinez A.T."/>
            <person name="Klopp C."/>
            <person name="Pontarotti P."/>
            <person name="Henrissat B."/>
            <person name="Record E."/>
        </authorList>
    </citation>
    <scope>NUCLEOTIDE SEQUENCE [LARGE SCALE GENOMIC DNA]</scope>
    <source>
        <strain evidence="10">BRFM137</strain>
    </source>
</reference>
<dbReference type="Pfam" id="PF00083">
    <property type="entry name" value="Sugar_tr"/>
    <property type="match status" value="2"/>
</dbReference>
<feature type="transmembrane region" description="Helical" evidence="9">
    <location>
        <begin position="216"/>
        <end position="239"/>
    </location>
</feature>
<evidence type="ECO:0008006" key="12">
    <source>
        <dbReference type="Google" id="ProtNLM"/>
    </source>
</evidence>
<protein>
    <recommendedName>
        <fullName evidence="12">Major facilitator superfamily (MFS) profile domain-containing protein</fullName>
    </recommendedName>
</protein>
<evidence type="ECO:0000313" key="10">
    <source>
        <dbReference type="EMBL" id="CDO72566.1"/>
    </source>
</evidence>
<dbReference type="GO" id="GO:0015791">
    <property type="term" value="P:polyol transmembrane transport"/>
    <property type="evidence" value="ECO:0007669"/>
    <property type="project" value="UniProtKB-ARBA"/>
</dbReference>
<evidence type="ECO:0000256" key="2">
    <source>
        <dbReference type="ARBA" id="ARBA00010992"/>
    </source>
</evidence>
<dbReference type="InterPro" id="IPR005828">
    <property type="entry name" value="MFS_sugar_transport-like"/>
</dbReference>
<keyword evidence="11" id="KW-1185">Reference proteome</keyword>
<dbReference type="InterPro" id="IPR036259">
    <property type="entry name" value="MFS_trans_sf"/>
</dbReference>
<dbReference type="HOGENOM" id="CLU_970239_0_0_1"/>
<dbReference type="AlphaFoldDB" id="A0A060SEB0"/>
<gene>
    <name evidence="10" type="ORF">BN946_scf184983.g49</name>
</gene>
<comment type="similarity">
    <text evidence="2">Belongs to the major facilitator superfamily. Sugar transporter (TC 2.A.1.1) family.</text>
</comment>
<keyword evidence="4" id="KW-1003">Cell membrane</keyword>
<dbReference type="GO" id="GO:0005886">
    <property type="term" value="C:plasma membrane"/>
    <property type="evidence" value="ECO:0007669"/>
    <property type="project" value="UniProtKB-SubCell"/>
</dbReference>
<evidence type="ECO:0000256" key="9">
    <source>
        <dbReference type="SAM" id="Phobius"/>
    </source>
</evidence>